<keyword evidence="4" id="KW-0653">Protein transport</keyword>
<evidence type="ECO:0000256" key="5">
    <source>
        <dbReference type="ARBA" id="ARBA00022989"/>
    </source>
</evidence>
<name>A0A150H8H8_9MICO</name>
<evidence type="ECO:0000256" key="6">
    <source>
        <dbReference type="ARBA" id="ARBA00023010"/>
    </source>
</evidence>
<reference evidence="10 11" key="1">
    <citation type="submission" date="2016-01" db="EMBL/GenBank/DDBJ databases">
        <title>Use of Whole Genome Sequencing to ascertain that Brevibacterium massiliense (Roux, Raoult 2009) is a later heterotypic synonym of Brevibacterium ravenspurgense (Mages 2008).</title>
        <authorList>
            <person name="Bernier A.-M."/>
            <person name="Burdz T."/>
            <person name="Huynh C."/>
            <person name="Pachecho A.L."/>
            <person name="Wiebe D."/>
            <person name="Bonner C."/>
            <person name="Bernard K."/>
        </authorList>
    </citation>
    <scope>NUCLEOTIDE SEQUENCE [LARGE SCALE GENOMIC DNA]</scope>
    <source>
        <strain evidence="10 11">CCUG56047</strain>
    </source>
</reference>
<evidence type="ECO:0000256" key="9">
    <source>
        <dbReference type="SAM" id="Phobius"/>
    </source>
</evidence>
<feature type="region of interest" description="Disordered" evidence="8">
    <location>
        <begin position="83"/>
        <end position="129"/>
    </location>
</feature>
<evidence type="ECO:0000313" key="11">
    <source>
        <dbReference type="Proteomes" id="UP000243589"/>
    </source>
</evidence>
<evidence type="ECO:0000256" key="2">
    <source>
        <dbReference type="ARBA" id="ARBA00022448"/>
    </source>
</evidence>
<comment type="subcellular location">
    <subcellularLocation>
        <location evidence="1">Membrane</location>
        <topology evidence="1">Single-pass membrane protein</topology>
    </subcellularLocation>
</comment>
<dbReference type="PATRIC" id="fig|479117.4.peg.1443"/>
<evidence type="ECO:0000313" key="10">
    <source>
        <dbReference type="EMBL" id="KXZ58407.1"/>
    </source>
</evidence>
<keyword evidence="5 9" id="KW-1133">Transmembrane helix</keyword>
<sequence>MVCMFGINGTEFIIIMLVVLIVVGPQRMPEYAAQLRDFVKTMRKQVVSLRDSVQDEMGDDFKDVDWQKFDPRQYDPRRIVREALMEDDEPEPADDRPLEPMRLSPLQRYSEQAGQRDTSKPAPFDDEAT</sequence>
<keyword evidence="3 9" id="KW-0812">Transmembrane</keyword>
<keyword evidence="6" id="KW-0811">Translocation</keyword>
<comment type="caution">
    <text evidence="10">The sequence shown here is derived from an EMBL/GenBank/DDBJ whole genome shotgun (WGS) entry which is preliminary data.</text>
</comment>
<dbReference type="Proteomes" id="UP000243589">
    <property type="component" value="Unassembled WGS sequence"/>
</dbReference>
<feature type="compositionally biased region" description="Polar residues" evidence="8">
    <location>
        <begin position="107"/>
        <end position="116"/>
    </location>
</feature>
<evidence type="ECO:0000256" key="8">
    <source>
        <dbReference type="SAM" id="MobiDB-lite"/>
    </source>
</evidence>
<evidence type="ECO:0000256" key="7">
    <source>
        <dbReference type="ARBA" id="ARBA00023136"/>
    </source>
</evidence>
<dbReference type="PRINTS" id="PR01506">
    <property type="entry name" value="TATBPROTEIN"/>
</dbReference>
<gene>
    <name evidence="10" type="primary">tatB</name>
    <name evidence="10" type="ORF">Bravens_01456</name>
</gene>
<keyword evidence="7 9" id="KW-0472">Membrane</keyword>
<keyword evidence="11" id="KW-1185">Reference proteome</keyword>
<dbReference type="InterPro" id="IPR003369">
    <property type="entry name" value="TatA/B/E"/>
</dbReference>
<evidence type="ECO:0000256" key="1">
    <source>
        <dbReference type="ARBA" id="ARBA00004167"/>
    </source>
</evidence>
<evidence type="ECO:0000256" key="4">
    <source>
        <dbReference type="ARBA" id="ARBA00022927"/>
    </source>
</evidence>
<protein>
    <submittedName>
        <fullName evidence="10">Sec-independent protein translocase protein TatB</fullName>
    </submittedName>
</protein>
<dbReference type="EMBL" id="LQQC01000010">
    <property type="protein sequence ID" value="KXZ58407.1"/>
    <property type="molecule type" value="Genomic_DNA"/>
</dbReference>
<proteinExistence type="predicted"/>
<dbReference type="Gene3D" id="1.20.5.3310">
    <property type="match status" value="1"/>
</dbReference>
<dbReference type="GO" id="GO:0016020">
    <property type="term" value="C:membrane"/>
    <property type="evidence" value="ECO:0007669"/>
    <property type="project" value="UniProtKB-ARBA"/>
</dbReference>
<feature type="transmembrane region" description="Helical" evidence="9">
    <location>
        <begin position="6"/>
        <end position="24"/>
    </location>
</feature>
<accession>A0A150H8H8</accession>
<organism evidence="10 11">
    <name type="scientific">Brevibacterium ravenspurgense</name>
    <dbReference type="NCBI Taxonomy" id="479117"/>
    <lineage>
        <taxon>Bacteria</taxon>
        <taxon>Bacillati</taxon>
        <taxon>Actinomycetota</taxon>
        <taxon>Actinomycetes</taxon>
        <taxon>Micrococcales</taxon>
        <taxon>Brevibacteriaceae</taxon>
        <taxon>Brevibacterium</taxon>
    </lineage>
</organism>
<dbReference type="Pfam" id="PF02416">
    <property type="entry name" value="TatA_B_E"/>
    <property type="match status" value="1"/>
</dbReference>
<evidence type="ECO:0000256" key="3">
    <source>
        <dbReference type="ARBA" id="ARBA00022692"/>
    </source>
</evidence>
<dbReference type="GO" id="GO:0015031">
    <property type="term" value="P:protein transport"/>
    <property type="evidence" value="ECO:0007669"/>
    <property type="project" value="UniProtKB-KW"/>
</dbReference>
<keyword evidence="2" id="KW-0813">Transport</keyword>
<dbReference type="AlphaFoldDB" id="A0A150H8H8"/>